<dbReference type="OrthoDB" id="5827059at2759"/>
<accession>A0A0C2GWT3</accession>
<reference evidence="2 3" key="1">
    <citation type="submission" date="2013-12" db="EMBL/GenBank/DDBJ databases">
        <title>Draft genome of the parsitic nematode Ancylostoma duodenale.</title>
        <authorList>
            <person name="Mitreva M."/>
        </authorList>
    </citation>
    <scope>NUCLEOTIDE SEQUENCE [LARGE SCALE GENOMIC DNA]</scope>
    <source>
        <strain evidence="2 3">Zhejiang</strain>
    </source>
</reference>
<keyword evidence="3" id="KW-1185">Reference proteome</keyword>
<sequence length="131" mass="14837">MYGEVKWIVVKMLLSHHSGTLIVWSLRPWPPSFMNDYFRTSSVAASLTQPSSTNQRRPAVDDTPQFGGHYSHSTGDVYRQPSVGIRGPQPHRHPSFDETPGRPYNKVQTLLSQVTVPTHINNSQYNSVLYN</sequence>
<feature type="compositionally biased region" description="Polar residues" evidence="1">
    <location>
        <begin position="46"/>
        <end position="56"/>
    </location>
</feature>
<dbReference type="AlphaFoldDB" id="A0A0C2GWT3"/>
<organism evidence="2 3">
    <name type="scientific">Ancylostoma duodenale</name>
    <dbReference type="NCBI Taxonomy" id="51022"/>
    <lineage>
        <taxon>Eukaryota</taxon>
        <taxon>Metazoa</taxon>
        <taxon>Ecdysozoa</taxon>
        <taxon>Nematoda</taxon>
        <taxon>Chromadorea</taxon>
        <taxon>Rhabditida</taxon>
        <taxon>Rhabditina</taxon>
        <taxon>Rhabditomorpha</taxon>
        <taxon>Strongyloidea</taxon>
        <taxon>Ancylostomatidae</taxon>
        <taxon>Ancylostomatinae</taxon>
        <taxon>Ancylostoma</taxon>
    </lineage>
</organism>
<proteinExistence type="predicted"/>
<feature type="region of interest" description="Disordered" evidence="1">
    <location>
        <begin position="46"/>
        <end position="104"/>
    </location>
</feature>
<evidence type="ECO:0000313" key="2">
    <source>
        <dbReference type="EMBL" id="KIH65975.1"/>
    </source>
</evidence>
<name>A0A0C2GWT3_9BILA</name>
<evidence type="ECO:0000256" key="1">
    <source>
        <dbReference type="SAM" id="MobiDB-lite"/>
    </source>
</evidence>
<gene>
    <name evidence="2" type="ORF">ANCDUO_03694</name>
</gene>
<dbReference type="Proteomes" id="UP000054047">
    <property type="component" value="Unassembled WGS sequence"/>
</dbReference>
<protein>
    <submittedName>
        <fullName evidence="2">Uncharacterized protein</fullName>
    </submittedName>
</protein>
<dbReference type="EMBL" id="KN727316">
    <property type="protein sequence ID" value="KIH65975.1"/>
    <property type="molecule type" value="Genomic_DNA"/>
</dbReference>
<evidence type="ECO:0000313" key="3">
    <source>
        <dbReference type="Proteomes" id="UP000054047"/>
    </source>
</evidence>